<dbReference type="AlphaFoldDB" id="A0A417ZEM6"/>
<dbReference type="EMBL" id="QOCR01000004">
    <property type="protein sequence ID" value="RHW49717.1"/>
    <property type="molecule type" value="Genomic_DNA"/>
</dbReference>
<evidence type="ECO:0000313" key="2">
    <source>
        <dbReference type="Proteomes" id="UP000284109"/>
    </source>
</evidence>
<comment type="caution">
    <text evidence="1">The sequence shown here is derived from an EMBL/GenBank/DDBJ whole genome shotgun (WGS) entry which is preliminary data.</text>
</comment>
<dbReference type="OrthoDB" id="2324415at2"/>
<reference evidence="1 2" key="1">
    <citation type="submission" date="2018-07" db="EMBL/GenBank/DDBJ databases">
        <title>Genome sequences of six Lactobacillus spp. isolated from bumble bee guts.</title>
        <authorList>
            <person name="Motta E.V.S."/>
            <person name="Moran N.A."/>
        </authorList>
    </citation>
    <scope>NUCLEOTIDE SEQUENCE [LARGE SCALE GENOMIC DNA]</scope>
    <source>
        <strain evidence="1 2">BI-1.1</strain>
    </source>
</reference>
<gene>
    <name evidence="1" type="ORF">DS831_06020</name>
</gene>
<keyword evidence="2" id="KW-1185">Reference proteome</keyword>
<evidence type="ECO:0000313" key="1">
    <source>
        <dbReference type="EMBL" id="RHW49717.1"/>
    </source>
</evidence>
<accession>A0A417ZEM6</accession>
<protein>
    <recommendedName>
        <fullName evidence="3">Phage gp6-like head-tail connector protein</fullName>
    </recommendedName>
</protein>
<dbReference type="RefSeq" id="WP_118901386.1">
    <property type="nucleotide sequence ID" value="NZ_QOCR01000004.1"/>
</dbReference>
<evidence type="ECO:0008006" key="3">
    <source>
        <dbReference type="Google" id="ProtNLM"/>
    </source>
</evidence>
<proteinExistence type="predicted"/>
<dbReference type="Proteomes" id="UP000284109">
    <property type="component" value="Unassembled WGS sequence"/>
</dbReference>
<organism evidence="1 2">
    <name type="scientific">Bombilactobacillus bombi</name>
    <dbReference type="NCBI Taxonomy" id="1303590"/>
    <lineage>
        <taxon>Bacteria</taxon>
        <taxon>Bacillati</taxon>
        <taxon>Bacillota</taxon>
        <taxon>Bacilli</taxon>
        <taxon>Lactobacillales</taxon>
        <taxon>Lactobacillaceae</taxon>
        <taxon>Bombilactobacillus</taxon>
    </lineage>
</organism>
<name>A0A417ZEM6_9LACO</name>
<sequence length="125" mass="14450">MNKHPRFSDLSQKINKLFPKFDKDKQMIIDWALEKTINDVSNYTHLKVSELSEAMDDIIVAICLQLIETHQWLDANQESNVASLSEGDASITFKTPAETYNQIQSVNSITDDFKSQLNSFRRLLW</sequence>